<dbReference type="InterPro" id="IPR039536">
    <property type="entry name" value="TetR_C_Proteobacteria"/>
</dbReference>
<dbReference type="PROSITE" id="PS50977">
    <property type="entry name" value="HTH_TETR_2"/>
    <property type="match status" value="1"/>
</dbReference>
<dbReference type="InterPro" id="IPR050109">
    <property type="entry name" value="HTH-type_TetR-like_transc_reg"/>
</dbReference>
<dbReference type="InterPro" id="IPR009057">
    <property type="entry name" value="Homeodomain-like_sf"/>
</dbReference>
<evidence type="ECO:0000256" key="2">
    <source>
        <dbReference type="PROSITE-ProRule" id="PRU00335"/>
    </source>
</evidence>
<dbReference type="AlphaFoldDB" id="A0A6J4PT21"/>
<dbReference type="InterPro" id="IPR001647">
    <property type="entry name" value="HTH_TetR"/>
</dbReference>
<dbReference type="SUPFAM" id="SSF46689">
    <property type="entry name" value="Homeodomain-like"/>
    <property type="match status" value="1"/>
</dbReference>
<dbReference type="Gene3D" id="1.10.357.10">
    <property type="entry name" value="Tetracycline Repressor, domain 2"/>
    <property type="match status" value="1"/>
</dbReference>
<dbReference type="InterPro" id="IPR036271">
    <property type="entry name" value="Tet_transcr_reg_TetR-rel_C_sf"/>
</dbReference>
<gene>
    <name evidence="4" type="ORF">AVDCRST_MAG03-2406</name>
</gene>
<dbReference type="GO" id="GO:0000976">
    <property type="term" value="F:transcription cis-regulatory region binding"/>
    <property type="evidence" value="ECO:0007669"/>
    <property type="project" value="TreeGrafter"/>
</dbReference>
<comment type="caution">
    <text evidence="2">Lacks conserved residue(s) required for the propagation of feature annotation.</text>
</comment>
<sequence length="201" mass="22116">MAEELDRRDQILDAAFEEFSTKGFKGATIKSIAGAAGLQSPALIYWYFPDKEALFNAVLTTHAPLRTAVEDPASMMDRPPEEVLPEIARAYFATVSNPVSQRMMKLLVGEAMRRPALADMLGKATAARVLGFLKEYLSRQVELGRLRPHDTRSGARAFVGMLIPQAAGKILFPALREDGLTDEDHVETAVGIFLEGLRPKD</sequence>
<reference evidence="4" key="1">
    <citation type="submission" date="2020-02" db="EMBL/GenBank/DDBJ databases">
        <authorList>
            <person name="Meier V. D."/>
        </authorList>
    </citation>
    <scope>NUCLEOTIDE SEQUENCE</scope>
    <source>
        <strain evidence="4">AVDCRST_MAG03</strain>
    </source>
</reference>
<evidence type="ECO:0000256" key="1">
    <source>
        <dbReference type="ARBA" id="ARBA00023125"/>
    </source>
</evidence>
<proteinExistence type="predicted"/>
<accession>A0A6J4PT21</accession>
<name>A0A6J4PT21_9ACTN</name>
<keyword evidence="1 2" id="KW-0238">DNA-binding</keyword>
<evidence type="ECO:0000259" key="3">
    <source>
        <dbReference type="PROSITE" id="PS50977"/>
    </source>
</evidence>
<dbReference type="SUPFAM" id="SSF48498">
    <property type="entry name" value="Tetracyclin repressor-like, C-terminal domain"/>
    <property type="match status" value="1"/>
</dbReference>
<organism evidence="4">
    <name type="scientific">uncultured Rubrobacteraceae bacterium</name>
    <dbReference type="NCBI Taxonomy" id="349277"/>
    <lineage>
        <taxon>Bacteria</taxon>
        <taxon>Bacillati</taxon>
        <taxon>Actinomycetota</taxon>
        <taxon>Rubrobacteria</taxon>
        <taxon>Rubrobacterales</taxon>
        <taxon>Rubrobacteraceae</taxon>
        <taxon>environmental samples</taxon>
    </lineage>
</organism>
<dbReference type="Pfam" id="PF14246">
    <property type="entry name" value="TetR_C_7"/>
    <property type="match status" value="1"/>
</dbReference>
<feature type="domain" description="HTH tetR-type" evidence="3">
    <location>
        <begin position="5"/>
        <end position="66"/>
    </location>
</feature>
<dbReference type="Gene3D" id="1.10.10.60">
    <property type="entry name" value="Homeodomain-like"/>
    <property type="match status" value="1"/>
</dbReference>
<dbReference type="PANTHER" id="PTHR30055:SF226">
    <property type="entry name" value="HTH-TYPE TRANSCRIPTIONAL REGULATOR PKSA"/>
    <property type="match status" value="1"/>
</dbReference>
<evidence type="ECO:0000313" key="4">
    <source>
        <dbReference type="EMBL" id="CAA9418788.1"/>
    </source>
</evidence>
<dbReference type="Pfam" id="PF00440">
    <property type="entry name" value="TetR_N"/>
    <property type="match status" value="1"/>
</dbReference>
<dbReference type="GO" id="GO:0003700">
    <property type="term" value="F:DNA-binding transcription factor activity"/>
    <property type="evidence" value="ECO:0007669"/>
    <property type="project" value="TreeGrafter"/>
</dbReference>
<dbReference type="PANTHER" id="PTHR30055">
    <property type="entry name" value="HTH-TYPE TRANSCRIPTIONAL REGULATOR RUTR"/>
    <property type="match status" value="1"/>
</dbReference>
<dbReference type="EMBL" id="CADCUT010000149">
    <property type="protein sequence ID" value="CAA9418788.1"/>
    <property type="molecule type" value="Genomic_DNA"/>
</dbReference>
<protein>
    <submittedName>
        <fullName evidence="4">Transcriptional regulator, AcrR family</fullName>
    </submittedName>
</protein>